<evidence type="ECO:0000313" key="10">
    <source>
        <dbReference type="EMBL" id="MBM6850910.1"/>
    </source>
</evidence>
<accession>A0ABS2FVK8</accession>
<feature type="domain" description="ABC transmembrane type-1" evidence="9">
    <location>
        <begin position="24"/>
        <end position="309"/>
    </location>
</feature>
<dbReference type="PROSITE" id="PS50929">
    <property type="entry name" value="ABC_TM1F"/>
    <property type="match status" value="1"/>
</dbReference>
<evidence type="ECO:0000256" key="7">
    <source>
        <dbReference type="SAM" id="Phobius"/>
    </source>
</evidence>
<dbReference type="SMART" id="SM00382">
    <property type="entry name" value="AAA"/>
    <property type="match status" value="1"/>
</dbReference>
<keyword evidence="2 7" id="KW-0812">Transmembrane</keyword>
<sequence length="579" mass="63141">MKQSRRHTLLRLWRFLRPHGLSLLLTALLLVLANLLTLALPLFSGWAVDAIGLKAGHVDFSGVLRSCGGMAACCLLAAALNYLVSSRLIQIGQAVSYDLRKAAFQRMTELPVQYFDTHPSGDLISRICYDVDTVNTSLSTDLLQICTSVLTVAGSFVMLLWLSPTLSVVFFVTVPLSILLTSVQMKRMHPLFRRRSRELGALNGFAEERIGRQRAIRTYGVEAADQRQFEARNDQASQAYYEADCASAALGPSVNFINNLSLAAISVFGAMLYLGGSLSFGTLSSFVLYSRKFSGPIREAADLLGDLQASVAAAERILDLLDEPPEPADGPEAREPAHLRGDLSFRHISFQYIPGQPVLRDFCTEIPAGKMVAVVGPTGSGKTTLVSLLLRFYTPQEGSILLDGLPLSAYTRDGLRRRMAMVLQDTWLFGGTVAENIAYGTPGATREQIAEAAKAACIHRFICSLPEGYDTVLTDEGAGISKGQRQLLAIARCFLSQADLVILDEATSDVDTETEEQIRAALERLRQGRTCFVIAHRLATVRNADQILVMSDGRVAEAGTHQELLAAGGLYARLYQAQF</sequence>
<feature type="transmembrane region" description="Helical" evidence="7">
    <location>
        <begin position="21"/>
        <end position="43"/>
    </location>
</feature>
<reference evidence="10 11" key="1">
    <citation type="journal article" date="2021" name="Sci. Rep.">
        <title>The distribution of antibiotic resistance genes in chicken gut microbiota commensals.</title>
        <authorList>
            <person name="Juricova H."/>
            <person name="Matiasovicova J."/>
            <person name="Kubasova T."/>
            <person name="Cejkova D."/>
            <person name="Rychlik I."/>
        </authorList>
    </citation>
    <scope>NUCLEOTIDE SEQUENCE [LARGE SCALE GENOMIC DNA]</scope>
    <source>
        <strain evidence="10 11">An411</strain>
    </source>
</reference>
<comment type="subcellular location">
    <subcellularLocation>
        <location evidence="1">Cell membrane</location>
        <topology evidence="1">Multi-pass membrane protein</topology>
    </subcellularLocation>
</comment>
<keyword evidence="6 7" id="KW-0472">Membrane</keyword>
<dbReference type="InterPro" id="IPR003439">
    <property type="entry name" value="ABC_transporter-like_ATP-bd"/>
</dbReference>
<evidence type="ECO:0000256" key="6">
    <source>
        <dbReference type="ARBA" id="ARBA00023136"/>
    </source>
</evidence>
<dbReference type="Gene3D" id="3.40.50.300">
    <property type="entry name" value="P-loop containing nucleotide triphosphate hydrolases"/>
    <property type="match status" value="1"/>
</dbReference>
<feature type="transmembrane region" description="Helical" evidence="7">
    <location>
        <begin position="168"/>
        <end position="185"/>
    </location>
</feature>
<dbReference type="EMBL" id="JACSNX010000005">
    <property type="protein sequence ID" value="MBM6850910.1"/>
    <property type="molecule type" value="Genomic_DNA"/>
</dbReference>
<feature type="transmembrane region" description="Helical" evidence="7">
    <location>
        <begin position="262"/>
        <end position="289"/>
    </location>
</feature>
<dbReference type="Gene3D" id="1.20.1560.10">
    <property type="entry name" value="ABC transporter type 1, transmembrane domain"/>
    <property type="match status" value="1"/>
</dbReference>
<gene>
    <name evidence="10" type="ORF">H9X91_05590</name>
</gene>
<feature type="transmembrane region" description="Helical" evidence="7">
    <location>
        <begin position="63"/>
        <end position="84"/>
    </location>
</feature>
<evidence type="ECO:0000256" key="4">
    <source>
        <dbReference type="ARBA" id="ARBA00022840"/>
    </source>
</evidence>
<keyword evidence="4 10" id="KW-0067">ATP-binding</keyword>
<dbReference type="SUPFAM" id="SSF90123">
    <property type="entry name" value="ABC transporter transmembrane region"/>
    <property type="match status" value="1"/>
</dbReference>
<dbReference type="InterPro" id="IPR036640">
    <property type="entry name" value="ABC1_TM_sf"/>
</dbReference>
<evidence type="ECO:0000259" key="8">
    <source>
        <dbReference type="PROSITE" id="PS50893"/>
    </source>
</evidence>
<dbReference type="PROSITE" id="PS50893">
    <property type="entry name" value="ABC_TRANSPORTER_2"/>
    <property type="match status" value="1"/>
</dbReference>
<dbReference type="Pfam" id="PF00005">
    <property type="entry name" value="ABC_tran"/>
    <property type="match status" value="1"/>
</dbReference>
<evidence type="ECO:0000256" key="1">
    <source>
        <dbReference type="ARBA" id="ARBA00004651"/>
    </source>
</evidence>
<evidence type="ECO:0000256" key="2">
    <source>
        <dbReference type="ARBA" id="ARBA00022692"/>
    </source>
</evidence>
<dbReference type="Pfam" id="PF00664">
    <property type="entry name" value="ABC_membrane"/>
    <property type="match status" value="1"/>
</dbReference>
<dbReference type="PANTHER" id="PTHR43394:SF1">
    <property type="entry name" value="ATP-BINDING CASSETTE SUB-FAMILY B MEMBER 10, MITOCHONDRIAL"/>
    <property type="match status" value="1"/>
</dbReference>
<dbReference type="RefSeq" id="WP_204803398.1">
    <property type="nucleotide sequence ID" value="NZ_JACSNX010000005.1"/>
</dbReference>
<keyword evidence="11" id="KW-1185">Reference proteome</keyword>
<evidence type="ECO:0000259" key="9">
    <source>
        <dbReference type="PROSITE" id="PS50929"/>
    </source>
</evidence>
<dbReference type="CDD" id="cd18547">
    <property type="entry name" value="ABC_6TM_Tm288_like"/>
    <property type="match status" value="1"/>
</dbReference>
<name>A0ABS2FVK8_9FIRM</name>
<dbReference type="GO" id="GO:0005524">
    <property type="term" value="F:ATP binding"/>
    <property type="evidence" value="ECO:0007669"/>
    <property type="project" value="UniProtKB-KW"/>
</dbReference>
<comment type="caution">
    <text evidence="10">The sequence shown here is derived from an EMBL/GenBank/DDBJ whole genome shotgun (WGS) entry which is preliminary data.</text>
</comment>
<dbReference type="Proteomes" id="UP000719500">
    <property type="component" value="Unassembled WGS sequence"/>
</dbReference>
<dbReference type="InterPro" id="IPR039421">
    <property type="entry name" value="Type_1_exporter"/>
</dbReference>
<dbReference type="InterPro" id="IPR003593">
    <property type="entry name" value="AAA+_ATPase"/>
</dbReference>
<evidence type="ECO:0000313" key="11">
    <source>
        <dbReference type="Proteomes" id="UP000719500"/>
    </source>
</evidence>
<feature type="domain" description="ABC transporter" evidence="8">
    <location>
        <begin position="343"/>
        <end position="577"/>
    </location>
</feature>
<dbReference type="InterPro" id="IPR011527">
    <property type="entry name" value="ABC1_TM_dom"/>
</dbReference>
<dbReference type="SUPFAM" id="SSF52540">
    <property type="entry name" value="P-loop containing nucleoside triphosphate hydrolases"/>
    <property type="match status" value="1"/>
</dbReference>
<protein>
    <submittedName>
        <fullName evidence="10">ABC transporter ATP-binding protein</fullName>
    </submittedName>
</protein>
<dbReference type="PANTHER" id="PTHR43394">
    <property type="entry name" value="ATP-DEPENDENT PERMEASE MDL1, MITOCHONDRIAL"/>
    <property type="match status" value="1"/>
</dbReference>
<keyword evidence="5 7" id="KW-1133">Transmembrane helix</keyword>
<dbReference type="PROSITE" id="PS00211">
    <property type="entry name" value="ABC_TRANSPORTER_1"/>
    <property type="match status" value="1"/>
</dbReference>
<evidence type="ECO:0000256" key="3">
    <source>
        <dbReference type="ARBA" id="ARBA00022741"/>
    </source>
</evidence>
<evidence type="ECO:0000256" key="5">
    <source>
        <dbReference type="ARBA" id="ARBA00022989"/>
    </source>
</evidence>
<organism evidence="10 11">
    <name type="scientific">Oscillibacter valericigenes</name>
    <dbReference type="NCBI Taxonomy" id="351091"/>
    <lineage>
        <taxon>Bacteria</taxon>
        <taxon>Bacillati</taxon>
        <taxon>Bacillota</taxon>
        <taxon>Clostridia</taxon>
        <taxon>Eubacteriales</taxon>
        <taxon>Oscillospiraceae</taxon>
        <taxon>Oscillibacter</taxon>
    </lineage>
</organism>
<dbReference type="InterPro" id="IPR017871">
    <property type="entry name" value="ABC_transporter-like_CS"/>
</dbReference>
<dbReference type="InterPro" id="IPR027417">
    <property type="entry name" value="P-loop_NTPase"/>
</dbReference>
<proteinExistence type="predicted"/>
<keyword evidence="3" id="KW-0547">Nucleotide-binding</keyword>
<feature type="transmembrane region" description="Helical" evidence="7">
    <location>
        <begin position="142"/>
        <end position="162"/>
    </location>
</feature>